<dbReference type="Gene3D" id="1.10.290.10">
    <property type="entry name" value="Topoisomerase I, domain 4"/>
    <property type="match status" value="1"/>
</dbReference>
<dbReference type="SUPFAM" id="SSF57783">
    <property type="entry name" value="Zinc beta-ribbon"/>
    <property type="match status" value="1"/>
</dbReference>
<proteinExistence type="inferred from homology"/>
<dbReference type="InterPro" id="IPR003601">
    <property type="entry name" value="Topo_IA_2"/>
</dbReference>
<dbReference type="Pfam" id="PF01751">
    <property type="entry name" value="Toprim"/>
    <property type="match status" value="1"/>
</dbReference>
<dbReference type="PROSITE" id="PS52039">
    <property type="entry name" value="TOPO_IA_2"/>
    <property type="match status" value="1"/>
</dbReference>
<feature type="domain" description="Topo IA-type catalytic" evidence="18">
    <location>
        <begin position="149"/>
        <end position="606"/>
    </location>
</feature>
<evidence type="ECO:0000256" key="13">
    <source>
        <dbReference type="ARBA" id="ARBA00031985"/>
    </source>
</evidence>
<dbReference type="Proteomes" id="UP000321272">
    <property type="component" value="Chromosome"/>
</dbReference>
<dbReference type="GO" id="GO:0006265">
    <property type="term" value="P:DNA topological change"/>
    <property type="evidence" value="ECO:0007669"/>
    <property type="project" value="InterPro"/>
</dbReference>
<organism evidence="19 20">
    <name type="scientific">Pistricoccus aurantiacus</name>
    <dbReference type="NCBI Taxonomy" id="1883414"/>
    <lineage>
        <taxon>Bacteria</taxon>
        <taxon>Pseudomonadati</taxon>
        <taxon>Pseudomonadota</taxon>
        <taxon>Gammaproteobacteria</taxon>
        <taxon>Oceanospirillales</taxon>
        <taxon>Halomonadaceae</taxon>
        <taxon>Pistricoccus</taxon>
    </lineage>
</organism>
<keyword evidence="8" id="KW-0460">Magnesium</keyword>
<dbReference type="GO" id="GO:0008270">
    <property type="term" value="F:zinc ion binding"/>
    <property type="evidence" value="ECO:0007669"/>
    <property type="project" value="UniProtKB-KW"/>
</dbReference>
<evidence type="ECO:0000256" key="15">
    <source>
        <dbReference type="ARBA" id="ARBA00032877"/>
    </source>
</evidence>
<name>A0A5B8SV43_9GAMM</name>
<keyword evidence="10" id="KW-0238">DNA-binding</keyword>
<evidence type="ECO:0000256" key="8">
    <source>
        <dbReference type="ARBA" id="ARBA00022842"/>
    </source>
</evidence>
<dbReference type="InterPro" id="IPR013825">
    <property type="entry name" value="Topo_IA_cen_sub2"/>
</dbReference>
<evidence type="ECO:0000256" key="4">
    <source>
        <dbReference type="ARBA" id="ARBA00022723"/>
    </source>
</evidence>
<dbReference type="CDD" id="cd03362">
    <property type="entry name" value="TOPRIM_TopoIA_TopoIII"/>
    <property type="match status" value="1"/>
</dbReference>
<dbReference type="PROSITE" id="PS00396">
    <property type="entry name" value="TOPO_IA_1"/>
    <property type="match status" value="1"/>
</dbReference>
<evidence type="ECO:0000256" key="7">
    <source>
        <dbReference type="ARBA" id="ARBA00022833"/>
    </source>
</evidence>
<evidence type="ECO:0000313" key="20">
    <source>
        <dbReference type="Proteomes" id="UP000321272"/>
    </source>
</evidence>
<dbReference type="PRINTS" id="PR00417">
    <property type="entry name" value="PRTPISMRASEI"/>
</dbReference>
<dbReference type="InterPro" id="IPR006171">
    <property type="entry name" value="TOPRIM_dom"/>
</dbReference>
<dbReference type="OrthoDB" id="9803554at2"/>
<dbReference type="Gene3D" id="2.70.20.10">
    <property type="entry name" value="Topoisomerase I, domain 3"/>
    <property type="match status" value="1"/>
</dbReference>
<dbReference type="GO" id="GO:0003677">
    <property type="term" value="F:DNA binding"/>
    <property type="evidence" value="ECO:0007669"/>
    <property type="project" value="UniProtKB-KW"/>
</dbReference>
<dbReference type="Pfam" id="PF01131">
    <property type="entry name" value="Topoisom_bac"/>
    <property type="match status" value="1"/>
</dbReference>
<feature type="region of interest" description="Disordered" evidence="16">
    <location>
        <begin position="443"/>
        <end position="469"/>
    </location>
</feature>
<dbReference type="InterPro" id="IPR013497">
    <property type="entry name" value="Topo_IA_cen"/>
</dbReference>
<dbReference type="GO" id="GO:0043597">
    <property type="term" value="C:cytoplasmic replication fork"/>
    <property type="evidence" value="ECO:0007669"/>
    <property type="project" value="TreeGrafter"/>
</dbReference>
<dbReference type="InterPro" id="IPR005738">
    <property type="entry name" value="TopoIII"/>
</dbReference>
<keyword evidence="6" id="KW-0863">Zinc-finger</keyword>
<dbReference type="InterPro" id="IPR003602">
    <property type="entry name" value="Topo_IA_DNA-bd_dom"/>
</dbReference>
<evidence type="ECO:0000256" key="9">
    <source>
        <dbReference type="ARBA" id="ARBA00023029"/>
    </source>
</evidence>
<dbReference type="EMBL" id="CP042382">
    <property type="protein sequence ID" value="QEA40829.1"/>
    <property type="molecule type" value="Genomic_DNA"/>
</dbReference>
<dbReference type="SMART" id="SM00436">
    <property type="entry name" value="TOP1Bc"/>
    <property type="match status" value="1"/>
</dbReference>
<keyword evidence="20" id="KW-1185">Reference proteome</keyword>
<dbReference type="Gene3D" id="3.30.65.10">
    <property type="entry name" value="Bacterial Topoisomerase I, domain 1"/>
    <property type="match status" value="1"/>
</dbReference>
<dbReference type="GO" id="GO:0006281">
    <property type="term" value="P:DNA repair"/>
    <property type="evidence" value="ECO:0007669"/>
    <property type="project" value="TreeGrafter"/>
</dbReference>
<accession>A0A5B8SV43</accession>
<dbReference type="CDD" id="cd00186">
    <property type="entry name" value="TOP1Ac"/>
    <property type="match status" value="1"/>
</dbReference>
<dbReference type="Gene3D" id="3.40.50.140">
    <property type="match status" value="1"/>
</dbReference>
<dbReference type="Pfam" id="PF01396">
    <property type="entry name" value="Zn_ribbon_Top1"/>
    <property type="match status" value="1"/>
</dbReference>
<dbReference type="InterPro" id="IPR000380">
    <property type="entry name" value="Topo_IA"/>
</dbReference>
<dbReference type="InterPro" id="IPR023405">
    <property type="entry name" value="Topo_IA_core_domain"/>
</dbReference>
<dbReference type="FunFam" id="1.10.290.10:FF:000004">
    <property type="entry name" value="DNA topoisomerase 3"/>
    <property type="match status" value="1"/>
</dbReference>
<evidence type="ECO:0000256" key="14">
    <source>
        <dbReference type="ARBA" id="ARBA00032235"/>
    </source>
</evidence>
<dbReference type="SMART" id="SM00437">
    <property type="entry name" value="TOP1Ac"/>
    <property type="match status" value="1"/>
</dbReference>
<evidence type="ECO:0000256" key="6">
    <source>
        <dbReference type="ARBA" id="ARBA00022771"/>
    </source>
</evidence>
<dbReference type="PROSITE" id="PS50880">
    <property type="entry name" value="TOPRIM"/>
    <property type="match status" value="1"/>
</dbReference>
<evidence type="ECO:0000256" key="3">
    <source>
        <dbReference type="ARBA" id="ARBA00012891"/>
    </source>
</evidence>
<dbReference type="GO" id="GO:0003917">
    <property type="term" value="F:DNA topoisomerase type I (single strand cut, ATP-independent) activity"/>
    <property type="evidence" value="ECO:0007669"/>
    <property type="project" value="UniProtKB-EC"/>
</dbReference>
<dbReference type="Gene3D" id="1.10.460.10">
    <property type="entry name" value="Topoisomerase I, domain 2"/>
    <property type="match status" value="1"/>
</dbReference>
<feature type="domain" description="Toprim" evidence="17">
    <location>
        <begin position="1"/>
        <end position="132"/>
    </location>
</feature>
<dbReference type="SUPFAM" id="SSF56712">
    <property type="entry name" value="Prokaryotic type I DNA topoisomerase"/>
    <property type="match status" value="1"/>
</dbReference>
<dbReference type="InterPro" id="IPR013826">
    <property type="entry name" value="Topo_IA_cen_sub3"/>
</dbReference>
<evidence type="ECO:0000259" key="17">
    <source>
        <dbReference type="PROSITE" id="PS50880"/>
    </source>
</evidence>
<dbReference type="KEGG" id="paur:FGL86_05710"/>
<comment type="similarity">
    <text evidence="2">Belongs to the type IA topoisomerase family.</text>
</comment>
<evidence type="ECO:0000256" key="2">
    <source>
        <dbReference type="ARBA" id="ARBA00009446"/>
    </source>
</evidence>
<feature type="region of interest" description="Disordered" evidence="16">
    <location>
        <begin position="649"/>
        <end position="682"/>
    </location>
</feature>
<dbReference type="InterPro" id="IPR013824">
    <property type="entry name" value="Topo_IA_cen_sub1"/>
</dbReference>
<keyword evidence="7" id="KW-0862">Zinc</keyword>
<evidence type="ECO:0000313" key="19">
    <source>
        <dbReference type="EMBL" id="QEA40829.1"/>
    </source>
</evidence>
<evidence type="ECO:0000256" key="12">
    <source>
        <dbReference type="ARBA" id="ARBA00030003"/>
    </source>
</evidence>
<evidence type="ECO:0000259" key="18">
    <source>
        <dbReference type="PROSITE" id="PS52039"/>
    </source>
</evidence>
<protein>
    <recommendedName>
        <fullName evidence="3">DNA topoisomerase</fullName>
        <ecNumber evidence="3">5.6.2.1</ecNumber>
    </recommendedName>
    <alternativeName>
        <fullName evidence="15">Omega-protein</fullName>
    </alternativeName>
    <alternativeName>
        <fullName evidence="14">Relaxing enzyme</fullName>
    </alternativeName>
    <alternativeName>
        <fullName evidence="12">Swivelase</fullName>
    </alternativeName>
    <alternativeName>
        <fullName evidence="13">Untwisting enzyme</fullName>
    </alternativeName>
</protein>
<dbReference type="PANTHER" id="PTHR11390:SF21">
    <property type="entry name" value="DNA TOPOISOMERASE 3-ALPHA"/>
    <property type="match status" value="1"/>
</dbReference>
<reference evidence="19 20" key="1">
    <citation type="submission" date="2019-06" db="EMBL/GenBank/DDBJ databases">
        <title>Genome analyses of bacteria isolated from kimchi.</title>
        <authorList>
            <person name="Lee S."/>
            <person name="Ahn S."/>
            <person name="Roh S."/>
        </authorList>
    </citation>
    <scope>NUCLEOTIDE SEQUENCE [LARGE SCALE GENOMIC DNA]</scope>
    <source>
        <strain evidence="19 20">CBA4606</strain>
    </source>
</reference>
<dbReference type="EC" id="5.6.2.1" evidence="3"/>
<keyword evidence="11 19" id="KW-0413">Isomerase</keyword>
<keyword evidence="4" id="KW-0479">Metal-binding</keyword>
<gene>
    <name evidence="19" type="ORF">FGL86_05710</name>
</gene>
<dbReference type="PANTHER" id="PTHR11390">
    <property type="entry name" value="PROKARYOTIC DNA TOPOISOMERASE"/>
    <property type="match status" value="1"/>
</dbReference>
<evidence type="ECO:0000256" key="11">
    <source>
        <dbReference type="ARBA" id="ARBA00023235"/>
    </source>
</evidence>
<dbReference type="SMART" id="SM00493">
    <property type="entry name" value="TOPRIM"/>
    <property type="match status" value="1"/>
</dbReference>
<comment type="catalytic activity">
    <reaction evidence="1">
        <text>ATP-independent breakage of single-stranded DNA, followed by passage and rejoining.</text>
        <dbReference type="EC" id="5.6.2.1"/>
    </reaction>
</comment>
<keyword evidence="5" id="KW-0677">Repeat</keyword>
<evidence type="ECO:0000256" key="10">
    <source>
        <dbReference type="ARBA" id="ARBA00023125"/>
    </source>
</evidence>
<evidence type="ECO:0000256" key="1">
    <source>
        <dbReference type="ARBA" id="ARBA00000213"/>
    </source>
</evidence>
<sequence length="682" mass="75402">MRLFLCEKPSQARDIGKALGATRRAEGFLQGDGVAVTWAFGHLLEQAEPDAYDPALKRWSLESLPIRPAQWKNVVRKDAAKQFKVIQGLLKQCGEVVVSTDADREGEMIGREILDACSYQGRVSRLWLSALDEASIRKALDNIRPGESTYPLYQAGLGRSRADWLVGMNLTRAFSLLARQQGHEGVLSVGRVQTPTLALVVRRDQEIASFVPKPFWDVLVNLQAQGGQFQAKWLPANDAWLDEEGRCINRDAAQAVAAQGQGGQASVVSVDTKRKREAPPLVMDLGTLQQECSRRFGFGAQQVLDIAQSLYETHKATTYPRTDCRYLPTSMLSEVEVVVKALLQSDGALSPVIEQLDKSLQSRVWSDSKITAHHGIIPTTSPCQLDRMNDDERQVYDLIRRHYLAQFLPAHEYDQTDVRLDLAGETFAASGRQVRVEGWKTLFPRGKGKGRDDSDADEDDATGSQALPPLRQGETCAVVDLRVKDRQTQPPKPFTEGTLISAMKNAARFVTDERLKARLRESAGIGTEATRAGIIETLLRRDFICKKGRTIVSTPLGQGLIAALPPQVSNPGMTALWEQALDQVAEGTMTLDDFMQRQHVLLDKLIGLALQQPRMNLPETPSEACPLCQAKMRKRKGANGPFWGCSRYPDCEGTKPIGKKKTPARKGGSTGAKRKRVQEGRS</sequence>
<dbReference type="GO" id="GO:0006310">
    <property type="term" value="P:DNA recombination"/>
    <property type="evidence" value="ECO:0007669"/>
    <property type="project" value="TreeGrafter"/>
</dbReference>
<dbReference type="InterPro" id="IPR013498">
    <property type="entry name" value="Topo_IA_Znf"/>
</dbReference>
<dbReference type="AlphaFoldDB" id="A0A5B8SV43"/>
<dbReference type="NCBIfam" id="NF005829">
    <property type="entry name" value="PRK07726.1"/>
    <property type="match status" value="1"/>
</dbReference>
<dbReference type="InterPro" id="IPR034144">
    <property type="entry name" value="TOPRIM_TopoIII"/>
</dbReference>
<dbReference type="NCBIfam" id="TIGR01056">
    <property type="entry name" value="topB"/>
    <property type="match status" value="1"/>
</dbReference>
<keyword evidence="9" id="KW-0799">Topoisomerase</keyword>
<evidence type="ECO:0000256" key="5">
    <source>
        <dbReference type="ARBA" id="ARBA00022737"/>
    </source>
</evidence>
<evidence type="ECO:0000256" key="16">
    <source>
        <dbReference type="SAM" id="MobiDB-lite"/>
    </source>
</evidence>
<dbReference type="InterPro" id="IPR023406">
    <property type="entry name" value="Topo_IA_AS"/>
</dbReference>